<evidence type="ECO:0000256" key="7">
    <source>
        <dbReference type="ARBA" id="ARBA00022695"/>
    </source>
</evidence>
<keyword evidence="5 15" id="KW-0288">FMN</keyword>
<evidence type="ECO:0000256" key="13">
    <source>
        <dbReference type="ARBA" id="ARBA00047880"/>
    </source>
</evidence>
<dbReference type="OrthoDB" id="9803667at2"/>
<dbReference type="SUPFAM" id="SSF82114">
    <property type="entry name" value="Riboflavin kinase-like"/>
    <property type="match status" value="1"/>
</dbReference>
<evidence type="ECO:0000256" key="12">
    <source>
        <dbReference type="ARBA" id="ARBA00023268"/>
    </source>
</evidence>
<feature type="domain" description="Riboflavin kinase" evidence="16">
    <location>
        <begin position="181"/>
        <end position="309"/>
    </location>
</feature>
<dbReference type="UniPathway" id="UPA00277">
    <property type="reaction ID" value="UER00407"/>
</dbReference>
<dbReference type="GO" id="GO:0009231">
    <property type="term" value="P:riboflavin biosynthetic process"/>
    <property type="evidence" value="ECO:0007669"/>
    <property type="project" value="InterPro"/>
</dbReference>
<dbReference type="PANTHER" id="PTHR22749">
    <property type="entry name" value="RIBOFLAVIN KINASE/FMN ADENYLYLTRANSFERASE"/>
    <property type="match status" value="1"/>
</dbReference>
<dbReference type="InterPro" id="IPR023465">
    <property type="entry name" value="Riboflavin_kinase_dom_sf"/>
</dbReference>
<evidence type="ECO:0000259" key="16">
    <source>
        <dbReference type="SMART" id="SM00904"/>
    </source>
</evidence>
<keyword evidence="7 15" id="KW-0548">Nucleotidyltransferase</keyword>
<dbReference type="GO" id="GO:0009398">
    <property type="term" value="P:FMN biosynthetic process"/>
    <property type="evidence" value="ECO:0007669"/>
    <property type="project" value="UniProtKB-UniRule"/>
</dbReference>
<keyword evidence="9 15" id="KW-0418">Kinase</keyword>
<evidence type="ECO:0000256" key="1">
    <source>
        <dbReference type="ARBA" id="ARBA00002121"/>
    </source>
</evidence>
<dbReference type="EC" id="2.7.7.2" evidence="15"/>
<dbReference type="NCBIfam" id="TIGR00083">
    <property type="entry name" value="ribF"/>
    <property type="match status" value="1"/>
</dbReference>
<accession>A0A1T4ZUC3</accession>
<evidence type="ECO:0000313" key="17">
    <source>
        <dbReference type="EMBL" id="SKB26361.1"/>
    </source>
</evidence>
<keyword evidence="4 15" id="KW-0285">Flavoprotein</keyword>
<evidence type="ECO:0000256" key="11">
    <source>
        <dbReference type="ARBA" id="ARBA00022840"/>
    </source>
</evidence>
<dbReference type="GO" id="GO:0008531">
    <property type="term" value="F:riboflavin kinase activity"/>
    <property type="evidence" value="ECO:0007669"/>
    <property type="project" value="UniProtKB-UniRule"/>
</dbReference>
<dbReference type="EMBL" id="FUYN01000001">
    <property type="protein sequence ID" value="SKB26361.1"/>
    <property type="molecule type" value="Genomic_DNA"/>
</dbReference>
<dbReference type="GO" id="GO:0003919">
    <property type="term" value="F:FMN adenylyltransferase activity"/>
    <property type="evidence" value="ECO:0007669"/>
    <property type="project" value="UniProtKB-UniRule"/>
</dbReference>
<evidence type="ECO:0000256" key="5">
    <source>
        <dbReference type="ARBA" id="ARBA00022643"/>
    </source>
</evidence>
<dbReference type="GO" id="GO:0006747">
    <property type="term" value="P:FAD biosynthetic process"/>
    <property type="evidence" value="ECO:0007669"/>
    <property type="project" value="UniProtKB-UniRule"/>
</dbReference>
<evidence type="ECO:0000256" key="10">
    <source>
        <dbReference type="ARBA" id="ARBA00022827"/>
    </source>
</evidence>
<dbReference type="FunFam" id="3.40.50.620:FF:000021">
    <property type="entry name" value="Riboflavin biosynthesis protein"/>
    <property type="match status" value="1"/>
</dbReference>
<comment type="function">
    <text evidence="1">Catalyzes the phosphorylation of riboflavin to FMN followed by the adenylation of FMN to FAD.</text>
</comment>
<evidence type="ECO:0000256" key="2">
    <source>
        <dbReference type="ARBA" id="ARBA00004726"/>
    </source>
</evidence>
<dbReference type="PANTHER" id="PTHR22749:SF6">
    <property type="entry name" value="RIBOFLAVIN KINASE"/>
    <property type="match status" value="1"/>
</dbReference>
<proteinExistence type="inferred from homology"/>
<dbReference type="Pfam" id="PF06574">
    <property type="entry name" value="FAD_syn"/>
    <property type="match status" value="1"/>
</dbReference>
<dbReference type="EC" id="2.7.1.26" evidence="15"/>
<dbReference type="RefSeq" id="WP_079588400.1">
    <property type="nucleotide sequence ID" value="NZ_FUYN01000001.1"/>
</dbReference>
<protein>
    <recommendedName>
        <fullName evidence="15">Riboflavin biosynthesis protein</fullName>
    </recommendedName>
    <domain>
        <recommendedName>
            <fullName evidence="15">Riboflavin kinase</fullName>
            <ecNumber evidence="15">2.7.1.26</ecNumber>
        </recommendedName>
        <alternativeName>
            <fullName evidence="15">Flavokinase</fullName>
        </alternativeName>
    </domain>
    <domain>
        <recommendedName>
            <fullName evidence="15">FMN adenylyltransferase</fullName>
            <ecNumber evidence="15">2.7.7.2</ecNumber>
        </recommendedName>
        <alternativeName>
            <fullName evidence="15">FAD pyrophosphorylase</fullName>
        </alternativeName>
        <alternativeName>
            <fullName evidence="15">FAD synthase</fullName>
        </alternativeName>
    </domain>
</protein>
<sequence length="310" mass="35611">MNIYSSLDNIAFDKPTAVTIGNFDGVHLGHKELINRTIAIGEEKDILPVMFTFSNHPLEFLYKKQIDYLTSFEQKVKIIEQMGIKDLVSVPFDYTIKDMSTEVFAKEILLSKLNATDIVMGFDSKLGNGRQGSVDYLYEVGKKLGFDVHIVQPVMVENMRVSSSFIRELIKTGEVKRAEFFLGRKYMLEGKVVHGKKIGRKLGFPTANLEVNQDILLPKRGVYFCKIEVDGKTYDAAVSIGYNPTIQSNKPFQEIFVEAHILEFEDDIYGKSVKLYFMDRLRDELKFNSLDDLIRQLNRDVLRIKNYIFT</sequence>
<dbReference type="NCBIfam" id="NF004160">
    <property type="entry name" value="PRK05627.1-3"/>
    <property type="match status" value="1"/>
</dbReference>
<comment type="similarity">
    <text evidence="15">Belongs to the ribF family.</text>
</comment>
<dbReference type="NCBIfam" id="NF004162">
    <property type="entry name" value="PRK05627.1-5"/>
    <property type="match status" value="1"/>
</dbReference>
<dbReference type="UniPathway" id="UPA00276">
    <property type="reaction ID" value="UER00406"/>
</dbReference>
<evidence type="ECO:0000256" key="3">
    <source>
        <dbReference type="ARBA" id="ARBA00005201"/>
    </source>
</evidence>
<comment type="pathway">
    <text evidence="2 15">Cofactor biosynthesis; FAD biosynthesis; FAD from FMN: step 1/1.</text>
</comment>
<evidence type="ECO:0000256" key="9">
    <source>
        <dbReference type="ARBA" id="ARBA00022777"/>
    </source>
</evidence>
<evidence type="ECO:0000256" key="15">
    <source>
        <dbReference type="PIRNR" id="PIRNR004491"/>
    </source>
</evidence>
<dbReference type="SUPFAM" id="SSF52374">
    <property type="entry name" value="Nucleotidylyl transferase"/>
    <property type="match status" value="1"/>
</dbReference>
<dbReference type="Proteomes" id="UP000243406">
    <property type="component" value="Unassembled WGS sequence"/>
</dbReference>
<gene>
    <name evidence="17" type="ORF">SAMN02745120_0411</name>
</gene>
<dbReference type="InterPro" id="IPR015865">
    <property type="entry name" value="Riboflavin_kinase_bac/euk"/>
</dbReference>
<reference evidence="18" key="1">
    <citation type="submission" date="2017-02" db="EMBL/GenBank/DDBJ databases">
        <authorList>
            <person name="Varghese N."/>
            <person name="Submissions S."/>
        </authorList>
    </citation>
    <scope>NUCLEOTIDE SEQUENCE [LARGE SCALE GENOMIC DNA]</scope>
    <source>
        <strain evidence="18">ATCC 35199</strain>
    </source>
</reference>
<keyword evidence="18" id="KW-1185">Reference proteome</keyword>
<dbReference type="Pfam" id="PF01687">
    <property type="entry name" value="Flavokinase"/>
    <property type="match status" value="1"/>
</dbReference>
<dbReference type="InterPro" id="IPR014729">
    <property type="entry name" value="Rossmann-like_a/b/a_fold"/>
</dbReference>
<dbReference type="Gene3D" id="3.40.50.620">
    <property type="entry name" value="HUPs"/>
    <property type="match status" value="1"/>
</dbReference>
<dbReference type="Gene3D" id="2.40.30.30">
    <property type="entry name" value="Riboflavin kinase-like"/>
    <property type="match status" value="1"/>
</dbReference>
<evidence type="ECO:0000313" key="18">
    <source>
        <dbReference type="Proteomes" id="UP000243406"/>
    </source>
</evidence>
<organism evidence="17 18">
    <name type="scientific">Acetoanaerobium noterae</name>
    <dbReference type="NCBI Taxonomy" id="745369"/>
    <lineage>
        <taxon>Bacteria</taxon>
        <taxon>Bacillati</taxon>
        <taxon>Bacillota</taxon>
        <taxon>Clostridia</taxon>
        <taxon>Peptostreptococcales</taxon>
        <taxon>Filifactoraceae</taxon>
        <taxon>Acetoanaerobium</taxon>
    </lineage>
</organism>
<keyword evidence="11 15" id="KW-0067">ATP-binding</keyword>
<evidence type="ECO:0000256" key="8">
    <source>
        <dbReference type="ARBA" id="ARBA00022741"/>
    </source>
</evidence>
<dbReference type="InterPro" id="IPR015864">
    <property type="entry name" value="FAD_synthase"/>
</dbReference>
<dbReference type="SMART" id="SM00904">
    <property type="entry name" value="Flavokinase"/>
    <property type="match status" value="1"/>
</dbReference>
<dbReference type="GO" id="GO:0005524">
    <property type="term" value="F:ATP binding"/>
    <property type="evidence" value="ECO:0007669"/>
    <property type="project" value="UniProtKB-UniRule"/>
</dbReference>
<keyword evidence="10 15" id="KW-0274">FAD</keyword>
<dbReference type="InterPro" id="IPR002606">
    <property type="entry name" value="Riboflavin_kinase_bac"/>
</dbReference>
<keyword evidence="8 15" id="KW-0547">Nucleotide-binding</keyword>
<dbReference type="PIRSF" id="PIRSF004491">
    <property type="entry name" value="FAD_Synth"/>
    <property type="match status" value="1"/>
</dbReference>
<evidence type="ECO:0000256" key="4">
    <source>
        <dbReference type="ARBA" id="ARBA00022630"/>
    </source>
</evidence>
<keyword evidence="12" id="KW-0511">Multifunctional enzyme</keyword>
<dbReference type="AlphaFoldDB" id="A0A1T4ZUC3"/>
<dbReference type="InterPro" id="IPR023468">
    <property type="entry name" value="Riboflavin_kinase"/>
</dbReference>
<comment type="catalytic activity">
    <reaction evidence="13 15">
        <text>riboflavin + ATP = FMN + ADP + H(+)</text>
        <dbReference type="Rhea" id="RHEA:14357"/>
        <dbReference type="ChEBI" id="CHEBI:15378"/>
        <dbReference type="ChEBI" id="CHEBI:30616"/>
        <dbReference type="ChEBI" id="CHEBI:57986"/>
        <dbReference type="ChEBI" id="CHEBI:58210"/>
        <dbReference type="ChEBI" id="CHEBI:456216"/>
        <dbReference type="EC" id="2.7.1.26"/>
    </reaction>
</comment>
<evidence type="ECO:0000256" key="6">
    <source>
        <dbReference type="ARBA" id="ARBA00022679"/>
    </source>
</evidence>
<name>A0A1T4ZUC3_9FIRM</name>
<comment type="catalytic activity">
    <reaction evidence="14 15">
        <text>FMN + ATP + H(+) = FAD + diphosphate</text>
        <dbReference type="Rhea" id="RHEA:17237"/>
        <dbReference type="ChEBI" id="CHEBI:15378"/>
        <dbReference type="ChEBI" id="CHEBI:30616"/>
        <dbReference type="ChEBI" id="CHEBI:33019"/>
        <dbReference type="ChEBI" id="CHEBI:57692"/>
        <dbReference type="ChEBI" id="CHEBI:58210"/>
        <dbReference type="EC" id="2.7.7.2"/>
    </reaction>
</comment>
<comment type="pathway">
    <text evidence="3 15">Cofactor biosynthesis; FMN biosynthesis; FMN from riboflavin (ATP route): step 1/1.</text>
</comment>
<keyword evidence="6 15" id="KW-0808">Transferase</keyword>
<evidence type="ECO:0000256" key="14">
    <source>
        <dbReference type="ARBA" id="ARBA00049494"/>
    </source>
</evidence>
<dbReference type="FunFam" id="2.40.30.30:FF:000003">
    <property type="entry name" value="Riboflavin biosynthesis protein"/>
    <property type="match status" value="1"/>
</dbReference>
<dbReference type="CDD" id="cd02064">
    <property type="entry name" value="FAD_synthetase_N"/>
    <property type="match status" value="1"/>
</dbReference>